<protein>
    <submittedName>
        <fullName evidence="2">Uncharacterized protein</fullName>
    </submittedName>
</protein>
<proteinExistence type="predicted"/>
<sequence>MGYIIKPVVGTHRVGRRRLACATKNKKSVYLFSSIFELLDLLGLSIIILITTTSSRVCGVSIAAITVTQTHPSDAILSGNYSAARPSQPNLVIINPSQNGRPPSVGGSLSVALGNLVLPNYSVEERNTVKKAELTRRSGSDTRISSNQDVTTLALAVDNSSSVAIANINSSWNNVVVSIANPNNHQENSYPYL</sequence>
<name>A0ABP1PUA0_9HEXA</name>
<dbReference type="Proteomes" id="UP001642540">
    <property type="component" value="Unassembled WGS sequence"/>
</dbReference>
<feature type="transmembrane region" description="Helical" evidence="1">
    <location>
        <begin position="28"/>
        <end position="50"/>
    </location>
</feature>
<reference evidence="2 3" key="1">
    <citation type="submission" date="2024-08" db="EMBL/GenBank/DDBJ databases">
        <authorList>
            <person name="Cucini C."/>
            <person name="Frati F."/>
        </authorList>
    </citation>
    <scope>NUCLEOTIDE SEQUENCE [LARGE SCALE GENOMIC DNA]</scope>
</reference>
<keyword evidence="1" id="KW-0472">Membrane</keyword>
<accession>A0ABP1PUA0</accession>
<dbReference type="EMBL" id="CAXLJM020000007">
    <property type="protein sequence ID" value="CAL8074289.1"/>
    <property type="molecule type" value="Genomic_DNA"/>
</dbReference>
<evidence type="ECO:0000256" key="1">
    <source>
        <dbReference type="SAM" id="Phobius"/>
    </source>
</evidence>
<evidence type="ECO:0000313" key="2">
    <source>
        <dbReference type="EMBL" id="CAL8074289.1"/>
    </source>
</evidence>
<keyword evidence="1" id="KW-0812">Transmembrane</keyword>
<evidence type="ECO:0000313" key="3">
    <source>
        <dbReference type="Proteomes" id="UP001642540"/>
    </source>
</evidence>
<keyword evidence="1" id="KW-1133">Transmembrane helix</keyword>
<comment type="caution">
    <text evidence="2">The sequence shown here is derived from an EMBL/GenBank/DDBJ whole genome shotgun (WGS) entry which is preliminary data.</text>
</comment>
<keyword evidence="3" id="KW-1185">Reference proteome</keyword>
<gene>
    <name evidence="2" type="ORF">ODALV1_LOCUS2846</name>
</gene>
<organism evidence="2 3">
    <name type="scientific">Orchesella dallaii</name>
    <dbReference type="NCBI Taxonomy" id="48710"/>
    <lineage>
        <taxon>Eukaryota</taxon>
        <taxon>Metazoa</taxon>
        <taxon>Ecdysozoa</taxon>
        <taxon>Arthropoda</taxon>
        <taxon>Hexapoda</taxon>
        <taxon>Collembola</taxon>
        <taxon>Entomobryomorpha</taxon>
        <taxon>Entomobryoidea</taxon>
        <taxon>Orchesellidae</taxon>
        <taxon>Orchesellinae</taxon>
        <taxon>Orchesella</taxon>
    </lineage>
</organism>